<evidence type="ECO:0000313" key="2">
    <source>
        <dbReference type="EMBL" id="TWT89229.1"/>
    </source>
</evidence>
<feature type="compositionally biased region" description="Basic and acidic residues" evidence="1">
    <location>
        <begin position="9"/>
        <end position="21"/>
    </location>
</feature>
<evidence type="ECO:0000313" key="3">
    <source>
        <dbReference type="Proteomes" id="UP000320176"/>
    </source>
</evidence>
<gene>
    <name evidence="2" type="ORF">Pla52n_68630</name>
</gene>
<keyword evidence="3" id="KW-1185">Reference proteome</keyword>
<dbReference type="EMBL" id="SJPN01000026">
    <property type="protein sequence ID" value="TWT89229.1"/>
    <property type="molecule type" value="Genomic_DNA"/>
</dbReference>
<comment type="caution">
    <text evidence="2">The sequence shown here is derived from an EMBL/GenBank/DDBJ whole genome shotgun (WGS) entry which is preliminary data.</text>
</comment>
<feature type="region of interest" description="Disordered" evidence="1">
    <location>
        <begin position="1"/>
        <end position="21"/>
    </location>
</feature>
<evidence type="ECO:0000256" key="1">
    <source>
        <dbReference type="SAM" id="MobiDB-lite"/>
    </source>
</evidence>
<sequence length="139" mass="15468">MKVQLSSKVRSDSGKVSDSRKGFIDKRNSIGNVQRVGDRVEVRTQFQEHRHDVFWCQRIELANRIIEYECPRAASGTTACLEHFRQLRKVGELIGASSGPIRGGVDGYLTGNGNTGNIWLNDQAIDRHRAAESGSERVG</sequence>
<accession>A0A5C5ZP52</accession>
<protein>
    <submittedName>
        <fullName evidence="2">Uncharacterized protein</fullName>
    </submittedName>
</protein>
<organism evidence="2 3">
    <name type="scientific">Stieleria varia</name>
    <dbReference type="NCBI Taxonomy" id="2528005"/>
    <lineage>
        <taxon>Bacteria</taxon>
        <taxon>Pseudomonadati</taxon>
        <taxon>Planctomycetota</taxon>
        <taxon>Planctomycetia</taxon>
        <taxon>Pirellulales</taxon>
        <taxon>Pirellulaceae</taxon>
        <taxon>Stieleria</taxon>
    </lineage>
</organism>
<proteinExistence type="predicted"/>
<dbReference type="AlphaFoldDB" id="A0A5C5ZP52"/>
<name>A0A5C5ZP52_9BACT</name>
<dbReference type="Proteomes" id="UP000320176">
    <property type="component" value="Unassembled WGS sequence"/>
</dbReference>
<reference evidence="2 3" key="1">
    <citation type="submission" date="2019-02" db="EMBL/GenBank/DDBJ databases">
        <title>Deep-cultivation of Planctomycetes and their phenomic and genomic characterization uncovers novel biology.</title>
        <authorList>
            <person name="Wiegand S."/>
            <person name="Jogler M."/>
            <person name="Boedeker C."/>
            <person name="Pinto D."/>
            <person name="Vollmers J."/>
            <person name="Rivas-Marin E."/>
            <person name="Kohn T."/>
            <person name="Peeters S.H."/>
            <person name="Heuer A."/>
            <person name="Rast P."/>
            <person name="Oberbeckmann S."/>
            <person name="Bunk B."/>
            <person name="Jeske O."/>
            <person name="Meyerdierks A."/>
            <person name="Storesund J.E."/>
            <person name="Kallscheuer N."/>
            <person name="Luecker S."/>
            <person name="Lage O.M."/>
            <person name="Pohl T."/>
            <person name="Merkel B.J."/>
            <person name="Hornburger P."/>
            <person name="Mueller R.-W."/>
            <person name="Bruemmer F."/>
            <person name="Labrenz M."/>
            <person name="Spormann A.M."/>
            <person name="Op Den Camp H."/>
            <person name="Overmann J."/>
            <person name="Amann R."/>
            <person name="Jetten M.S.M."/>
            <person name="Mascher T."/>
            <person name="Medema M.H."/>
            <person name="Devos D.P."/>
            <person name="Kaster A.-K."/>
            <person name="Ovreas L."/>
            <person name="Rohde M."/>
            <person name="Galperin M.Y."/>
            <person name="Jogler C."/>
        </authorList>
    </citation>
    <scope>NUCLEOTIDE SEQUENCE [LARGE SCALE GENOMIC DNA]</scope>
    <source>
        <strain evidence="2 3">Pla52n</strain>
    </source>
</reference>